<keyword evidence="1" id="KW-1133">Transmembrane helix</keyword>
<dbReference type="EMBL" id="BBNR01000005">
    <property type="protein sequence ID" value="GAL66702.1"/>
    <property type="molecule type" value="Genomic_DNA"/>
</dbReference>
<gene>
    <name evidence="2" type="ORF">JCM19301_3180</name>
</gene>
<sequence length="82" mass="10006">MRYKHNNLFKQRKHKTFNYKPRFSENDREQELEEDTKAFASKWRRENAKNGSKIKGGMSMRFLILALVLLLICMYILEKKYM</sequence>
<dbReference type="eggNOG" id="ENOG50338YF">
    <property type="taxonomic scope" value="Bacteria"/>
</dbReference>
<evidence type="ECO:0000313" key="2">
    <source>
        <dbReference type="EMBL" id="GAL66702.1"/>
    </source>
</evidence>
<name>A0A090WGR1_9FLAO</name>
<keyword evidence="1" id="KW-0472">Membrane</keyword>
<reference evidence="2 3" key="1">
    <citation type="journal article" date="2014" name="Genome Announc.">
        <title>Draft Genome Sequence of Marine Flavobacterium Jejuia pallidilutea Strain 11shimoA1 and Pigmentation Mutants.</title>
        <authorList>
            <person name="Takatani N."/>
            <person name="Nakanishi M."/>
            <person name="Meirelles P."/>
            <person name="Mino S."/>
            <person name="Suda W."/>
            <person name="Oshima K."/>
            <person name="Hattori M."/>
            <person name="Ohkuma M."/>
            <person name="Hosokawa M."/>
            <person name="Miyashita K."/>
            <person name="Thompson F.L."/>
            <person name="Niwa A."/>
            <person name="Sawabe T."/>
            <person name="Sawabe T."/>
        </authorList>
    </citation>
    <scope>NUCLEOTIDE SEQUENCE [LARGE SCALE GENOMIC DNA]</scope>
    <source>
        <strain evidence="2 3">JCM 19301</strain>
    </source>
</reference>
<dbReference type="AlphaFoldDB" id="A0A090WGR1"/>
<evidence type="ECO:0000313" key="3">
    <source>
        <dbReference type="Proteomes" id="UP000029641"/>
    </source>
</evidence>
<evidence type="ECO:0000256" key="1">
    <source>
        <dbReference type="SAM" id="Phobius"/>
    </source>
</evidence>
<protein>
    <submittedName>
        <fullName evidence="2">Uncharacterized protein</fullName>
    </submittedName>
</protein>
<accession>A0A090WGR1</accession>
<feature type="transmembrane region" description="Helical" evidence="1">
    <location>
        <begin position="59"/>
        <end position="77"/>
    </location>
</feature>
<keyword evidence="1" id="KW-0812">Transmembrane</keyword>
<organism evidence="2 3">
    <name type="scientific">Jejuia pallidilutea</name>
    <dbReference type="NCBI Taxonomy" id="504487"/>
    <lineage>
        <taxon>Bacteria</taxon>
        <taxon>Pseudomonadati</taxon>
        <taxon>Bacteroidota</taxon>
        <taxon>Flavobacteriia</taxon>
        <taxon>Flavobacteriales</taxon>
        <taxon>Flavobacteriaceae</taxon>
        <taxon>Jejuia</taxon>
    </lineage>
</organism>
<comment type="caution">
    <text evidence="2">The sequence shown here is derived from an EMBL/GenBank/DDBJ whole genome shotgun (WGS) entry which is preliminary data.</text>
</comment>
<dbReference type="STRING" id="504487.JCM19538_1027"/>
<dbReference type="Proteomes" id="UP000029641">
    <property type="component" value="Unassembled WGS sequence"/>
</dbReference>
<proteinExistence type="predicted"/>